<feature type="compositionally biased region" description="Basic and acidic residues" evidence="1">
    <location>
        <begin position="1117"/>
        <end position="1131"/>
    </location>
</feature>
<feature type="compositionally biased region" description="Basic and acidic residues" evidence="1">
    <location>
        <begin position="1808"/>
        <end position="1831"/>
    </location>
</feature>
<feature type="compositionally biased region" description="Acidic residues" evidence="1">
    <location>
        <begin position="1700"/>
        <end position="1761"/>
    </location>
</feature>
<feature type="compositionally biased region" description="Basic and acidic residues" evidence="1">
    <location>
        <begin position="163"/>
        <end position="177"/>
    </location>
</feature>
<reference evidence="3" key="2">
    <citation type="submission" date="2020-10" db="UniProtKB">
        <authorList>
            <consortium name="WormBaseParasite"/>
        </authorList>
    </citation>
    <scope>IDENTIFICATION</scope>
</reference>
<feature type="region of interest" description="Disordered" evidence="1">
    <location>
        <begin position="838"/>
        <end position="931"/>
    </location>
</feature>
<feature type="region of interest" description="Disordered" evidence="1">
    <location>
        <begin position="1"/>
        <end position="34"/>
    </location>
</feature>
<evidence type="ECO:0000313" key="3">
    <source>
        <dbReference type="WBParaSite" id="Pan_g7985.t1"/>
    </source>
</evidence>
<feature type="region of interest" description="Disordered" evidence="1">
    <location>
        <begin position="261"/>
        <end position="290"/>
    </location>
</feature>
<feature type="region of interest" description="Disordered" evidence="1">
    <location>
        <begin position="2055"/>
        <end position="2076"/>
    </location>
</feature>
<feature type="region of interest" description="Disordered" evidence="1">
    <location>
        <begin position="1591"/>
        <end position="1769"/>
    </location>
</feature>
<dbReference type="Proteomes" id="UP000492821">
    <property type="component" value="Unassembled WGS sequence"/>
</dbReference>
<protein>
    <submittedName>
        <fullName evidence="3">NET domain-containing protein</fullName>
    </submittedName>
</protein>
<feature type="compositionally biased region" description="Basic and acidic residues" evidence="1">
    <location>
        <begin position="1194"/>
        <end position="1215"/>
    </location>
</feature>
<feature type="compositionally biased region" description="Basic and acidic residues" evidence="1">
    <location>
        <begin position="768"/>
        <end position="781"/>
    </location>
</feature>
<feature type="region of interest" description="Disordered" evidence="1">
    <location>
        <begin position="1173"/>
        <end position="1252"/>
    </location>
</feature>
<feature type="region of interest" description="Disordered" evidence="1">
    <location>
        <begin position="1868"/>
        <end position="1913"/>
    </location>
</feature>
<feature type="compositionally biased region" description="Pro residues" evidence="1">
    <location>
        <begin position="1"/>
        <end position="11"/>
    </location>
</feature>
<feature type="compositionally biased region" description="Basic and acidic residues" evidence="1">
    <location>
        <begin position="917"/>
        <end position="931"/>
    </location>
</feature>
<feature type="compositionally biased region" description="Acidic residues" evidence="1">
    <location>
        <begin position="1335"/>
        <end position="1361"/>
    </location>
</feature>
<evidence type="ECO:0000256" key="1">
    <source>
        <dbReference type="SAM" id="MobiDB-lite"/>
    </source>
</evidence>
<feature type="region of interest" description="Disordered" evidence="1">
    <location>
        <begin position="148"/>
        <end position="177"/>
    </location>
</feature>
<feature type="compositionally biased region" description="Polar residues" evidence="1">
    <location>
        <begin position="589"/>
        <end position="599"/>
    </location>
</feature>
<feature type="region of interest" description="Disordered" evidence="1">
    <location>
        <begin position="1111"/>
        <end position="1135"/>
    </location>
</feature>
<name>A0A7E4W6M5_PANRE</name>
<feature type="compositionally biased region" description="Acidic residues" evidence="1">
    <location>
        <begin position="1369"/>
        <end position="1388"/>
    </location>
</feature>
<feature type="compositionally biased region" description="Basic and acidic residues" evidence="1">
    <location>
        <begin position="1305"/>
        <end position="1326"/>
    </location>
</feature>
<organism evidence="2 3">
    <name type="scientific">Panagrellus redivivus</name>
    <name type="common">Microworm</name>
    <dbReference type="NCBI Taxonomy" id="6233"/>
    <lineage>
        <taxon>Eukaryota</taxon>
        <taxon>Metazoa</taxon>
        <taxon>Ecdysozoa</taxon>
        <taxon>Nematoda</taxon>
        <taxon>Chromadorea</taxon>
        <taxon>Rhabditida</taxon>
        <taxon>Tylenchina</taxon>
        <taxon>Panagrolaimomorpha</taxon>
        <taxon>Panagrolaimoidea</taxon>
        <taxon>Panagrolaimidae</taxon>
        <taxon>Panagrellus</taxon>
    </lineage>
</organism>
<feature type="compositionally biased region" description="Basic and acidic residues" evidence="1">
    <location>
        <begin position="806"/>
        <end position="816"/>
    </location>
</feature>
<feature type="region of interest" description="Disordered" evidence="1">
    <location>
        <begin position="1974"/>
        <end position="1995"/>
    </location>
</feature>
<feature type="compositionally biased region" description="Basic residues" evidence="1">
    <location>
        <begin position="498"/>
        <end position="510"/>
    </location>
</feature>
<feature type="compositionally biased region" description="Acidic residues" evidence="1">
    <location>
        <begin position="1224"/>
        <end position="1233"/>
    </location>
</feature>
<feature type="region of interest" description="Disordered" evidence="1">
    <location>
        <begin position="1267"/>
        <end position="1423"/>
    </location>
</feature>
<feature type="region of interest" description="Disordered" evidence="1">
    <location>
        <begin position="726"/>
        <end position="824"/>
    </location>
</feature>
<feature type="region of interest" description="Disordered" evidence="1">
    <location>
        <begin position="378"/>
        <end position="620"/>
    </location>
</feature>
<accession>A0A7E4W6M5</accession>
<feature type="compositionally biased region" description="Polar residues" evidence="1">
    <location>
        <begin position="412"/>
        <end position="436"/>
    </location>
</feature>
<proteinExistence type="predicted"/>
<sequence>MSRSPVPPVLAPSPGDDENSGEPSSSKRRRSVSRRKKELYYFDANDPANHLPMTAIQKAALRHKIFEYSCHGIGDISKIISKHEPTRVIESRTTEALYDHYDNLKVVTLREIEAYVKATPRPTKRKKQYRLPEGEDPQAMLLAIINGPRPPLVRSSSTPPDSTGDRAERTRPPRKQDYYFNANDPMNKVRLTEDEMVDLCDKIGEFSYHGIVDMMKIVTNHGEGITLEKNRADCLLKHVDNLKPVTLREIAAYINVTTNKRKRRNMRGYRSQSNPPGGRERSASVVSESGSRVIPEHIAGSTKYYFDADDPANHIAMTFEEQERLRRKMYEFSYHGIINMSAIINKHESTIRVTDFDTDALLRSFPDMRPVTHHELNAYVDGTPFPNKRKPQYRPKGGATNAPRRRRKKTTAEQPPNENPTAEQPPNENPTAEQPPNENPTEEREARPRRSGTPVPRFEDGIPPADNDYSMSDTDTKKDYAAIEPPPVVKEPIVLPKCTKKSALKRKRKTPTPPPVPKSILVYDLALSDDSDSSMYNRRKKVRFISPRPQPRIDEEENNSKQAAPEEPRSTTPASDADMSVDFAFEAESSLTASGNDNSMRGEEVKAAPEGPRATTSEADVDMSFDYTQEFLGNEPLMDVSGHNENHDEYVKETATEEPHHSSSEMDVDFPFDYAQAYDNKSPDLAFRYGNSYDDEEVKHAVEEEPHRLPSETVDDFSFDVAHEFPANECPLEDKVSPHVGMSFEAMQEYLDNESPTDVSDDDENHDEEVKQAAPEERPRTTSETSDDSLYDFPEISSSEDESEDVKEGAPEEQRRTISATDADVSIDVAQEFFENESTVTAVGDEASPHVGMSFEAMQEYLDNESPTDVSDDDENHDEEVQQTAQEERPRTTAETSADALYEFPELSSSEDENENDDVKEAATEEPRYTSEIDYDIFLDDARDFENESSNVAFQYGNLYDDEINQRVPQEPRCLPSETAYDVLYNFAYVAADEAYPPFESSFDTLEEYFENNSTMNAFGEDYWNHGEEVEQAELRTSRTTSESGYCVTLDVPQEFPETEPGISAPGDYHWNDGEYVNQAAPEATRTTSETDADKFFGVALENESLITASEDGNWNHGEEVKEATPEEHRRTISATDADVSVDVAQEFFETESTVTAVGDEASPHVGMSSEEMQEYLDNESPTDVSDDDENHDEEVKQAAPEERPRTTSETRAHFLYDFPELSSSEEEDDDVKEEAPEEHRHTVSATDGDISIDATQVFFENDFTDTVVGDNASPHVGMSSEEMQEFLDNESPTDVSDDDENHDEEVKQAAPEERPRTTSETRAHFLYDFPELSSSEEENESVDEEAASEDENPNDDEEAASEGKIGSDDEEVASENEVGSDDEEAAFEDSHTTSEADVDMSFDVAEEIRETEPKISALEDYNWNDGEEFKEAASEEHRRTISATDGDISIVAQKFFDNESTVTAARDEVSPHVIMSSDKMQEFLDNESPTDVSDNDDSNHDDEIQEAAPEELCTTSETGYDISFDIAQEFPDTEPGISAPGDYNWSDGENVNQAAPEETRTTSTTNVDMFFDVALENEFASENYYWNHDEEFEQAAEEPCSTTSETADDVSFDVAQELPEKECRTAAAEDEVSPHVGMSSEEMQEFLDNESPTDVSDDDENHDEEVKQAVQQERPRTTSETSDDSLYDFPEKELSLSASEDENESVDEEAASEDENPNDNEEDENDSDDVEAASEGEIISDDEEAASEDEIGSDDEEAASEDSRTMSEADVDMSIDEAEEFLEIEPEVGAPGDYNWNDFEEVNEAAPEEHRRTTPETDDSNHGLKVKQAEPEEPCCTTSETGDGSSFDDAQKFRRIAAVDEVFPVEVSGGDNQNYGDDVAENFLETDPPLNVPGDANQNHIEEADPASRTSSATAFDSIFFGSVREAIESESFINPPEGEANQAAPGEPTISESDIDISFVVQEILDNDCRITDHEDDTSNHGVEAEQAAPEEPLTDLDMSFLAVGDYLSDQRRVTAAEDQARIEEPAAENDAAVAKIKKDLCKTLAHLTISADQEHHIDNQEPSSSTSRKRKAETEFNNVMPRKMPNTEGWDYNDHIAAVMAHIYDPEPLGHENPEGKLCHVVGRHGWTDVYYGPTRFAVITALDERNKPNTWVKDQYLKKITAQQKLQQGIE</sequence>
<evidence type="ECO:0000313" key="2">
    <source>
        <dbReference type="Proteomes" id="UP000492821"/>
    </source>
</evidence>
<reference evidence="2" key="1">
    <citation type="journal article" date="2013" name="Genetics">
        <title>The draft genome and transcriptome of Panagrellus redivivus are shaped by the harsh demands of a free-living lifestyle.</title>
        <authorList>
            <person name="Srinivasan J."/>
            <person name="Dillman A.R."/>
            <person name="Macchietto M.G."/>
            <person name="Heikkinen L."/>
            <person name="Lakso M."/>
            <person name="Fracchia K.M."/>
            <person name="Antoshechkin I."/>
            <person name="Mortazavi A."/>
            <person name="Wong G."/>
            <person name="Sternberg P.W."/>
        </authorList>
    </citation>
    <scope>NUCLEOTIDE SEQUENCE [LARGE SCALE GENOMIC DNA]</scope>
    <source>
        <strain evidence="2">MT8872</strain>
    </source>
</reference>
<feature type="region of interest" description="Disordered" evidence="1">
    <location>
        <begin position="1805"/>
        <end position="1849"/>
    </location>
</feature>
<keyword evidence="2" id="KW-1185">Reference proteome</keyword>
<dbReference type="WBParaSite" id="Pan_g7985.t1">
    <property type="protein sequence ID" value="Pan_g7985.t1"/>
    <property type="gene ID" value="Pan_g7985"/>
</dbReference>
<feature type="region of interest" description="Disordered" evidence="1">
    <location>
        <begin position="1531"/>
        <end position="1566"/>
    </location>
</feature>
<feature type="region of interest" description="Disordered" evidence="1">
    <location>
        <begin position="1479"/>
        <end position="1511"/>
    </location>
</feature>